<evidence type="ECO:0000256" key="10">
    <source>
        <dbReference type="ARBA" id="ARBA00023136"/>
    </source>
</evidence>
<dbReference type="Proteomes" id="UP000032266">
    <property type="component" value="Chromosome"/>
</dbReference>
<accession>A0A0C5VNN0</accession>
<dbReference type="Pfam" id="PF02518">
    <property type="entry name" value="HATPase_c"/>
    <property type="match status" value="1"/>
</dbReference>
<dbReference type="InterPro" id="IPR004358">
    <property type="entry name" value="Sig_transdc_His_kin-like_C"/>
</dbReference>
<dbReference type="KEGG" id="gsn:YC6258_03885"/>
<dbReference type="Gene3D" id="1.10.287.130">
    <property type="match status" value="1"/>
</dbReference>
<dbReference type="Gene3D" id="3.30.565.10">
    <property type="entry name" value="Histidine kinase-like ATPase, C-terminal domain"/>
    <property type="match status" value="1"/>
</dbReference>
<evidence type="ECO:0000259" key="12">
    <source>
        <dbReference type="PROSITE" id="PS50109"/>
    </source>
</evidence>
<dbReference type="PANTHER" id="PTHR45436:SF8">
    <property type="entry name" value="HISTIDINE KINASE"/>
    <property type="match status" value="1"/>
</dbReference>
<dbReference type="GO" id="GO:0005886">
    <property type="term" value="C:plasma membrane"/>
    <property type="evidence" value="ECO:0007669"/>
    <property type="project" value="UniProtKB-ARBA"/>
</dbReference>
<dbReference type="STRING" id="1445510.YC6258_03885"/>
<dbReference type="InterPro" id="IPR036890">
    <property type="entry name" value="HATPase_C_sf"/>
</dbReference>
<dbReference type="InterPro" id="IPR050428">
    <property type="entry name" value="TCS_sensor_his_kinase"/>
</dbReference>
<dbReference type="InterPro" id="IPR003661">
    <property type="entry name" value="HisK_dim/P_dom"/>
</dbReference>
<dbReference type="EC" id="2.7.13.3" evidence="3"/>
<keyword evidence="15" id="KW-1185">Reference proteome</keyword>
<dbReference type="SUPFAM" id="SSF55874">
    <property type="entry name" value="ATPase domain of HSP90 chaperone/DNA topoisomerase II/histidine kinase"/>
    <property type="match status" value="1"/>
</dbReference>
<protein>
    <recommendedName>
        <fullName evidence="3">histidine kinase</fullName>
        <ecNumber evidence="3">2.7.13.3</ecNumber>
    </recommendedName>
</protein>
<evidence type="ECO:0000256" key="7">
    <source>
        <dbReference type="ARBA" id="ARBA00022777"/>
    </source>
</evidence>
<feature type="transmembrane region" description="Helical" evidence="11">
    <location>
        <begin position="17"/>
        <end position="38"/>
    </location>
</feature>
<evidence type="ECO:0000256" key="2">
    <source>
        <dbReference type="ARBA" id="ARBA00004370"/>
    </source>
</evidence>
<dbReference type="PATRIC" id="fig|1445510.3.peg.3861"/>
<organism evidence="14 15">
    <name type="scientific">Gynuella sunshinyii YC6258</name>
    <dbReference type="NCBI Taxonomy" id="1445510"/>
    <lineage>
        <taxon>Bacteria</taxon>
        <taxon>Pseudomonadati</taxon>
        <taxon>Pseudomonadota</taxon>
        <taxon>Gammaproteobacteria</taxon>
        <taxon>Oceanospirillales</taxon>
        <taxon>Saccharospirillaceae</taxon>
        <taxon>Gynuella</taxon>
    </lineage>
</organism>
<reference evidence="14 15" key="1">
    <citation type="submission" date="2014-01" db="EMBL/GenBank/DDBJ databases">
        <title>Full genme sequencing of cellulolytic bacterium Gynuella sunshinyii YC6258T gen. nov., sp. nov.</title>
        <authorList>
            <person name="Khan H."/>
            <person name="Chung E.J."/>
            <person name="Chung Y.R."/>
        </authorList>
    </citation>
    <scope>NUCLEOTIDE SEQUENCE [LARGE SCALE GENOMIC DNA]</scope>
    <source>
        <strain evidence="14 15">YC6258</strain>
    </source>
</reference>
<evidence type="ECO:0000256" key="1">
    <source>
        <dbReference type="ARBA" id="ARBA00000085"/>
    </source>
</evidence>
<evidence type="ECO:0000256" key="8">
    <source>
        <dbReference type="ARBA" id="ARBA00022989"/>
    </source>
</evidence>
<evidence type="ECO:0000313" key="15">
    <source>
        <dbReference type="Proteomes" id="UP000032266"/>
    </source>
</evidence>
<evidence type="ECO:0000256" key="4">
    <source>
        <dbReference type="ARBA" id="ARBA00022553"/>
    </source>
</evidence>
<keyword evidence="9" id="KW-0902">Two-component regulatory system</keyword>
<dbReference type="AlphaFoldDB" id="A0A0C5VNN0"/>
<evidence type="ECO:0000256" key="9">
    <source>
        <dbReference type="ARBA" id="ARBA00023012"/>
    </source>
</evidence>
<comment type="catalytic activity">
    <reaction evidence="1">
        <text>ATP + protein L-histidine = ADP + protein N-phospho-L-histidine.</text>
        <dbReference type="EC" id="2.7.13.3"/>
    </reaction>
</comment>
<evidence type="ECO:0000256" key="11">
    <source>
        <dbReference type="SAM" id="Phobius"/>
    </source>
</evidence>
<dbReference type="InterPro" id="IPR003660">
    <property type="entry name" value="HAMP_dom"/>
</dbReference>
<evidence type="ECO:0000313" key="14">
    <source>
        <dbReference type="EMBL" id="AJQ95921.1"/>
    </source>
</evidence>
<proteinExistence type="predicted"/>
<dbReference type="CDD" id="cd00082">
    <property type="entry name" value="HisKA"/>
    <property type="match status" value="1"/>
</dbReference>
<dbReference type="InterPro" id="IPR036097">
    <property type="entry name" value="HisK_dim/P_sf"/>
</dbReference>
<dbReference type="SMART" id="SM00388">
    <property type="entry name" value="HisKA"/>
    <property type="match status" value="1"/>
</dbReference>
<keyword evidence="4" id="KW-0597">Phosphoprotein</keyword>
<dbReference type="Pfam" id="PF00512">
    <property type="entry name" value="HisKA"/>
    <property type="match status" value="1"/>
</dbReference>
<evidence type="ECO:0000259" key="13">
    <source>
        <dbReference type="PROSITE" id="PS50885"/>
    </source>
</evidence>
<dbReference type="RefSeq" id="WP_052830380.1">
    <property type="nucleotide sequence ID" value="NZ_CP007142.1"/>
</dbReference>
<dbReference type="SUPFAM" id="SSF47384">
    <property type="entry name" value="Homodimeric domain of signal transducing histidine kinase"/>
    <property type="match status" value="1"/>
</dbReference>
<keyword evidence="5" id="KW-0808">Transferase</keyword>
<dbReference type="FunFam" id="3.30.565.10:FF:000006">
    <property type="entry name" value="Sensor histidine kinase WalK"/>
    <property type="match status" value="1"/>
</dbReference>
<keyword evidence="6 11" id="KW-0812">Transmembrane</keyword>
<dbReference type="HOGENOM" id="CLU_000445_89_6_6"/>
<dbReference type="GO" id="GO:0000155">
    <property type="term" value="F:phosphorelay sensor kinase activity"/>
    <property type="evidence" value="ECO:0007669"/>
    <property type="project" value="InterPro"/>
</dbReference>
<sequence>MSWKHIRNLLFSSSFRFALLTSCVIWFSTVAVLVVMFFQLERDIWQGIESNLENRTRQLLENAHNDPQQSTENLINEFNGETDSIIAIPHGGSHRGMMSGRNGERRDIHRSFGLSSPPGYLLNQNQSVSLESGKLRVSRAITLPNGDTVVLKENVEYLHTLESSLWKTLWVGLAVTLVLALISSILLTQRSLGRIHQINQDCQTIMQGNLSHRISYKNNVMPAGRKPFADDYDQMAFHINSMLDEINHLMGRIRQVSDNVAHDLKSPLARLRVKLEQAYEKGPSPEVDESIQEVDRLLAMIKSLLGIARLESGTHQGFEKIHLPMLLNDLEEMYQPVFEDKQITFAVSSEDIYLTGDKHLLIQALANILDNASKYTPTNGSVEVRATVSGDHDCQLVIQDSGPGIPEDQFERVFERFARLDEARSSSGFGLGLSLVKAIIGLHKGQIKLANDHGLQVQITMPRL</sequence>
<dbReference type="SMART" id="SM00387">
    <property type="entry name" value="HATPase_c"/>
    <property type="match status" value="1"/>
</dbReference>
<dbReference type="InterPro" id="IPR003594">
    <property type="entry name" value="HATPase_dom"/>
</dbReference>
<gene>
    <name evidence="14" type="ORF">YC6258_03885</name>
</gene>
<dbReference type="PROSITE" id="PS50885">
    <property type="entry name" value="HAMP"/>
    <property type="match status" value="1"/>
</dbReference>
<feature type="domain" description="HAMP" evidence="13">
    <location>
        <begin position="189"/>
        <end position="251"/>
    </location>
</feature>
<evidence type="ECO:0000256" key="3">
    <source>
        <dbReference type="ARBA" id="ARBA00012438"/>
    </source>
</evidence>
<dbReference type="Gene3D" id="6.10.340.10">
    <property type="match status" value="1"/>
</dbReference>
<dbReference type="PANTHER" id="PTHR45436">
    <property type="entry name" value="SENSOR HISTIDINE KINASE YKOH"/>
    <property type="match status" value="1"/>
</dbReference>
<keyword evidence="7 14" id="KW-0418">Kinase</keyword>
<dbReference type="PROSITE" id="PS50109">
    <property type="entry name" value="HIS_KIN"/>
    <property type="match status" value="1"/>
</dbReference>
<evidence type="ECO:0000256" key="5">
    <source>
        <dbReference type="ARBA" id="ARBA00022679"/>
    </source>
</evidence>
<feature type="domain" description="Histidine kinase" evidence="12">
    <location>
        <begin position="259"/>
        <end position="464"/>
    </location>
</feature>
<dbReference type="EMBL" id="CP007142">
    <property type="protein sequence ID" value="AJQ95921.1"/>
    <property type="molecule type" value="Genomic_DNA"/>
</dbReference>
<dbReference type="PRINTS" id="PR00344">
    <property type="entry name" value="BCTRLSENSOR"/>
</dbReference>
<keyword evidence="10 11" id="KW-0472">Membrane</keyword>
<name>A0A0C5VNN0_9GAMM</name>
<feature type="transmembrane region" description="Helical" evidence="11">
    <location>
        <begin position="168"/>
        <end position="187"/>
    </location>
</feature>
<dbReference type="InterPro" id="IPR005467">
    <property type="entry name" value="His_kinase_dom"/>
</dbReference>
<evidence type="ECO:0000256" key="6">
    <source>
        <dbReference type="ARBA" id="ARBA00022692"/>
    </source>
</evidence>
<comment type="subcellular location">
    <subcellularLocation>
        <location evidence="2">Membrane</location>
    </subcellularLocation>
</comment>
<keyword evidence="8 11" id="KW-1133">Transmembrane helix</keyword>